<proteinExistence type="inferred from homology"/>
<dbReference type="CDD" id="cd16913">
    <property type="entry name" value="YkuD_like"/>
    <property type="match status" value="1"/>
</dbReference>
<dbReference type="SUPFAM" id="SSF141523">
    <property type="entry name" value="L,D-transpeptidase catalytic domain-like"/>
    <property type="match status" value="1"/>
</dbReference>
<dbReference type="EMBL" id="JANFQO010000007">
    <property type="protein sequence ID" value="MCQ4164910.1"/>
    <property type="molecule type" value="Genomic_DNA"/>
</dbReference>
<evidence type="ECO:0000256" key="2">
    <source>
        <dbReference type="ARBA" id="ARBA00005992"/>
    </source>
</evidence>
<dbReference type="Gene3D" id="2.40.440.10">
    <property type="entry name" value="L,D-transpeptidase catalytic domain-like"/>
    <property type="match status" value="1"/>
</dbReference>
<dbReference type="Pfam" id="PF13699">
    <property type="entry name" value="eCIS_core"/>
    <property type="match status" value="1"/>
</dbReference>
<dbReference type="Proteomes" id="UP001165498">
    <property type="component" value="Unassembled WGS sequence"/>
</dbReference>
<evidence type="ECO:0000256" key="6">
    <source>
        <dbReference type="ARBA" id="ARBA00023316"/>
    </source>
</evidence>
<protein>
    <submittedName>
        <fullName evidence="10">DUF4157 domain-containing protein</fullName>
    </submittedName>
</protein>
<comment type="similarity">
    <text evidence="2">Belongs to the YkuD family.</text>
</comment>
<feature type="region of interest" description="Disordered" evidence="7">
    <location>
        <begin position="71"/>
        <end position="100"/>
    </location>
</feature>
<evidence type="ECO:0000256" key="7">
    <source>
        <dbReference type="SAM" id="MobiDB-lite"/>
    </source>
</evidence>
<organism evidence="10 11">
    <name type="scientific">Tahibacter harae</name>
    <dbReference type="NCBI Taxonomy" id="2963937"/>
    <lineage>
        <taxon>Bacteria</taxon>
        <taxon>Pseudomonadati</taxon>
        <taxon>Pseudomonadota</taxon>
        <taxon>Gammaproteobacteria</taxon>
        <taxon>Lysobacterales</taxon>
        <taxon>Rhodanobacteraceae</taxon>
        <taxon>Tahibacter</taxon>
    </lineage>
</organism>
<feature type="domain" description="L,D-TPase catalytic" evidence="8">
    <location>
        <begin position="206"/>
        <end position="342"/>
    </location>
</feature>
<sequence length="820" mass="86891">MKRANASVAPAVAAQASAPLLLQRRCACGNRSPGGDCDQCSKRKIQRKGLSLGAADSPLEAEADRIADRVTRGGSAAPQDGAPLQISRADAGEGSGGSVPAEVDTVLSSAGQPLDAAARAELEPRFGHDFSQVRVHADAAAQASARAVDAAAYTVGHHLVFGAGQYRPHSAEGRHLLAHELTHVLQQGSAARGLQRKPAAKPWIKQIVVDQTEPQKVSWSYSDGHTEQSADGKANESQCSTGKGHCCFDATAGASAGGACSALRSNQVGNNCTPVGDFTVTLKREKGAIPFWTQFHDAKAVALHEYWPVDGTPLSHGCVRLQSKDAELIFRGAVVGVTKVKVQNLAKPRCEHPALQAEWQGDYDTAGSKPLDGSSINPDTGKGYSKKDIADHNRVRKDERDALKSAFGVDDKGLDAEIAAVNVAKQALEPRIPRCVPAQTQEEAQTPAAKTSGFLQADAEKTAQKFSKALAGVKSAAKAEKLVRQTGEDLWNKATADARAGGAGSDDRQLYWTRLMLSEALRAWNPGFAKDADELRRLHARLLKLLEDTSRGFTSASFDTTVERKHILISGFDPFGFTSGGDIRQSNLSGAAALALDGERISDGSTVAEIQSAVFPVRYADFNQGVVEAYLRPHLDAPKPPNLVMSISQGSRLFELEESAGRNRSTQGFLDNVGADSGGSATKPVEPPGLAGGSEFLPQNVPAKALEAMRATQGRKGAIKQETEVKDLPKDAKQERTLDSGPFGKVDPPVGKAVEGAGGGFLSNEIFYRNSLLRSSHATASAVPTIHLHTPMMKPGVTDAERNRLIGEIRKILRAALAGI</sequence>
<feature type="domain" description="eCIS core" evidence="9">
    <location>
        <begin position="113"/>
        <end position="189"/>
    </location>
</feature>
<keyword evidence="5" id="KW-0573">Peptidoglycan synthesis</keyword>
<dbReference type="InterPro" id="IPR038063">
    <property type="entry name" value="Transpep_catalytic_dom"/>
</dbReference>
<evidence type="ECO:0000313" key="10">
    <source>
        <dbReference type="EMBL" id="MCQ4164910.1"/>
    </source>
</evidence>
<evidence type="ECO:0000256" key="4">
    <source>
        <dbReference type="ARBA" id="ARBA00022960"/>
    </source>
</evidence>
<accession>A0ABT1QRJ2</accession>
<dbReference type="Pfam" id="PF03734">
    <property type="entry name" value="YkuD"/>
    <property type="match status" value="1"/>
</dbReference>
<name>A0ABT1QRJ2_9GAMM</name>
<dbReference type="SUPFAM" id="SSF53182">
    <property type="entry name" value="Pyrrolidone carboxyl peptidase (pyroglutamate aminopeptidase)"/>
    <property type="match status" value="1"/>
</dbReference>
<dbReference type="InterPro" id="IPR025295">
    <property type="entry name" value="eCIS_core_dom"/>
</dbReference>
<comment type="caution">
    <text evidence="10">The sequence shown here is derived from an EMBL/GenBank/DDBJ whole genome shotgun (WGS) entry which is preliminary data.</text>
</comment>
<feature type="compositionally biased region" description="Basic and acidic residues" evidence="7">
    <location>
        <begin position="719"/>
        <end position="738"/>
    </location>
</feature>
<dbReference type="InterPro" id="IPR005490">
    <property type="entry name" value="LD_TPept_cat_dom"/>
</dbReference>
<reference evidence="10" key="1">
    <citation type="submission" date="2022-07" db="EMBL/GenBank/DDBJ databases">
        <title>Tahibacter sp., a new gammaproteobacterium isolated from the silt sample collected at pig farm.</title>
        <authorList>
            <person name="Chen H."/>
        </authorList>
    </citation>
    <scope>NUCLEOTIDE SEQUENCE</scope>
    <source>
        <strain evidence="10">P2K</strain>
    </source>
</reference>
<keyword evidence="3" id="KW-0808">Transferase</keyword>
<feature type="region of interest" description="Disordered" evidence="7">
    <location>
        <begin position="713"/>
        <end position="749"/>
    </location>
</feature>
<comment type="pathway">
    <text evidence="1">Cell wall biogenesis; peptidoglycan biosynthesis.</text>
</comment>
<dbReference type="InterPro" id="IPR036440">
    <property type="entry name" value="Peptidase_C15-like_sf"/>
</dbReference>
<dbReference type="RefSeq" id="WP_255913924.1">
    <property type="nucleotide sequence ID" value="NZ_JANFQO010000007.1"/>
</dbReference>
<evidence type="ECO:0000313" key="11">
    <source>
        <dbReference type="Proteomes" id="UP001165498"/>
    </source>
</evidence>
<gene>
    <name evidence="10" type="ORF">NM961_09335</name>
</gene>
<evidence type="ECO:0000256" key="1">
    <source>
        <dbReference type="ARBA" id="ARBA00004752"/>
    </source>
</evidence>
<feature type="region of interest" description="Disordered" evidence="7">
    <location>
        <begin position="362"/>
        <end position="392"/>
    </location>
</feature>
<evidence type="ECO:0000259" key="9">
    <source>
        <dbReference type="Pfam" id="PF13699"/>
    </source>
</evidence>
<keyword evidence="4" id="KW-0133">Cell shape</keyword>
<evidence type="ECO:0000256" key="5">
    <source>
        <dbReference type="ARBA" id="ARBA00022984"/>
    </source>
</evidence>
<evidence type="ECO:0000256" key="3">
    <source>
        <dbReference type="ARBA" id="ARBA00022679"/>
    </source>
</evidence>
<keyword evidence="11" id="KW-1185">Reference proteome</keyword>
<keyword evidence="6" id="KW-0961">Cell wall biogenesis/degradation</keyword>
<dbReference type="Gene3D" id="3.40.630.20">
    <property type="entry name" value="Peptidase C15, pyroglutamyl peptidase I-like"/>
    <property type="match status" value="1"/>
</dbReference>
<evidence type="ECO:0000259" key="8">
    <source>
        <dbReference type="Pfam" id="PF03734"/>
    </source>
</evidence>
<feature type="region of interest" description="Disordered" evidence="7">
    <location>
        <begin position="658"/>
        <end position="697"/>
    </location>
</feature>